<dbReference type="HOGENOM" id="CLU_442438_0_0_1"/>
<reference evidence="5" key="3">
    <citation type="submission" date="2015-06" db="UniProtKB">
        <authorList>
            <consortium name="EnsemblProtists"/>
        </authorList>
    </citation>
    <scope>IDENTIFICATION</scope>
</reference>
<reference evidence="6" key="2">
    <citation type="submission" date="2012-11" db="EMBL/GenBank/DDBJ databases">
        <authorList>
            <person name="Kuo A."/>
            <person name="Curtis B.A."/>
            <person name="Tanifuji G."/>
            <person name="Burki F."/>
            <person name="Gruber A."/>
            <person name="Irimia M."/>
            <person name="Maruyama S."/>
            <person name="Arias M.C."/>
            <person name="Ball S.G."/>
            <person name="Gile G.H."/>
            <person name="Hirakawa Y."/>
            <person name="Hopkins J.F."/>
            <person name="Rensing S.A."/>
            <person name="Schmutz J."/>
            <person name="Symeonidi A."/>
            <person name="Elias M."/>
            <person name="Eveleigh R.J."/>
            <person name="Herman E.K."/>
            <person name="Klute M.J."/>
            <person name="Nakayama T."/>
            <person name="Obornik M."/>
            <person name="Reyes-Prieto A."/>
            <person name="Armbrust E.V."/>
            <person name="Aves S.J."/>
            <person name="Beiko R.G."/>
            <person name="Coutinho P."/>
            <person name="Dacks J.B."/>
            <person name="Durnford D.G."/>
            <person name="Fast N.M."/>
            <person name="Green B.R."/>
            <person name="Grisdale C."/>
            <person name="Hempe F."/>
            <person name="Henrissat B."/>
            <person name="Hoppner M.P."/>
            <person name="Ishida K.-I."/>
            <person name="Kim E."/>
            <person name="Koreny L."/>
            <person name="Kroth P.G."/>
            <person name="Liu Y."/>
            <person name="Malik S.-B."/>
            <person name="Maier U.G."/>
            <person name="McRose D."/>
            <person name="Mock T."/>
            <person name="Neilson J.A."/>
            <person name="Onodera N.T."/>
            <person name="Poole A.M."/>
            <person name="Pritham E.J."/>
            <person name="Richards T.A."/>
            <person name="Rocap G."/>
            <person name="Roy S.W."/>
            <person name="Sarai C."/>
            <person name="Schaack S."/>
            <person name="Shirato S."/>
            <person name="Slamovits C.H."/>
            <person name="Spencer D.F."/>
            <person name="Suzuki S."/>
            <person name="Worden A.Z."/>
            <person name="Zauner S."/>
            <person name="Barry K."/>
            <person name="Bell C."/>
            <person name="Bharti A.K."/>
            <person name="Crow J.A."/>
            <person name="Grimwood J."/>
            <person name="Kramer R."/>
            <person name="Lindquist E."/>
            <person name="Lucas S."/>
            <person name="Salamov A."/>
            <person name="McFadden G.I."/>
            <person name="Lane C.E."/>
            <person name="Keeling P.J."/>
            <person name="Gray M.W."/>
            <person name="Grigoriev I.V."/>
            <person name="Archibald J.M."/>
        </authorList>
    </citation>
    <scope>NUCLEOTIDE SEQUENCE</scope>
    <source>
        <strain evidence="6">CCMP2712</strain>
    </source>
</reference>
<feature type="signal peptide" evidence="3">
    <location>
        <begin position="1"/>
        <end position="27"/>
    </location>
</feature>
<keyword evidence="3" id="KW-0732">Signal</keyword>
<feature type="coiled-coil region" evidence="1">
    <location>
        <begin position="52"/>
        <end position="99"/>
    </location>
</feature>
<evidence type="ECO:0008006" key="7">
    <source>
        <dbReference type="Google" id="ProtNLM"/>
    </source>
</evidence>
<evidence type="ECO:0000313" key="5">
    <source>
        <dbReference type="EnsemblProtists" id="EKX54715"/>
    </source>
</evidence>
<feature type="region of interest" description="Disordered" evidence="2">
    <location>
        <begin position="537"/>
        <end position="559"/>
    </location>
</feature>
<dbReference type="AlphaFoldDB" id="L1K2N0"/>
<dbReference type="RefSeq" id="XP_005841695.1">
    <property type="nucleotide sequence ID" value="XM_005841638.1"/>
</dbReference>
<dbReference type="KEGG" id="gtt:GUITHDRAFT_131756"/>
<evidence type="ECO:0000313" key="4">
    <source>
        <dbReference type="EMBL" id="EKX54715.1"/>
    </source>
</evidence>
<protein>
    <recommendedName>
        <fullName evidence="7">Pentacotripeptide-repeat region of PRORP domain-containing protein</fullName>
    </recommendedName>
</protein>
<dbReference type="Proteomes" id="UP000011087">
    <property type="component" value="Unassembled WGS sequence"/>
</dbReference>
<keyword evidence="6" id="KW-1185">Reference proteome</keyword>
<evidence type="ECO:0000256" key="2">
    <source>
        <dbReference type="SAM" id="MobiDB-lite"/>
    </source>
</evidence>
<evidence type="ECO:0000313" key="6">
    <source>
        <dbReference type="Proteomes" id="UP000011087"/>
    </source>
</evidence>
<reference evidence="4 6" key="1">
    <citation type="journal article" date="2012" name="Nature">
        <title>Algal genomes reveal evolutionary mosaicism and the fate of nucleomorphs.</title>
        <authorList>
            <consortium name="DOE Joint Genome Institute"/>
            <person name="Curtis B.A."/>
            <person name="Tanifuji G."/>
            <person name="Burki F."/>
            <person name="Gruber A."/>
            <person name="Irimia M."/>
            <person name="Maruyama S."/>
            <person name="Arias M.C."/>
            <person name="Ball S.G."/>
            <person name="Gile G.H."/>
            <person name="Hirakawa Y."/>
            <person name="Hopkins J.F."/>
            <person name="Kuo A."/>
            <person name="Rensing S.A."/>
            <person name="Schmutz J."/>
            <person name="Symeonidi A."/>
            <person name="Elias M."/>
            <person name="Eveleigh R.J."/>
            <person name="Herman E.K."/>
            <person name="Klute M.J."/>
            <person name="Nakayama T."/>
            <person name="Obornik M."/>
            <person name="Reyes-Prieto A."/>
            <person name="Armbrust E.V."/>
            <person name="Aves S.J."/>
            <person name="Beiko R.G."/>
            <person name="Coutinho P."/>
            <person name="Dacks J.B."/>
            <person name="Durnford D.G."/>
            <person name="Fast N.M."/>
            <person name="Green B.R."/>
            <person name="Grisdale C.J."/>
            <person name="Hempel F."/>
            <person name="Henrissat B."/>
            <person name="Hoppner M.P."/>
            <person name="Ishida K."/>
            <person name="Kim E."/>
            <person name="Koreny L."/>
            <person name="Kroth P.G."/>
            <person name="Liu Y."/>
            <person name="Malik S.B."/>
            <person name="Maier U.G."/>
            <person name="McRose D."/>
            <person name="Mock T."/>
            <person name="Neilson J.A."/>
            <person name="Onodera N.T."/>
            <person name="Poole A.M."/>
            <person name="Pritham E.J."/>
            <person name="Richards T.A."/>
            <person name="Rocap G."/>
            <person name="Roy S.W."/>
            <person name="Sarai C."/>
            <person name="Schaack S."/>
            <person name="Shirato S."/>
            <person name="Slamovits C.H."/>
            <person name="Spencer D.F."/>
            <person name="Suzuki S."/>
            <person name="Worden A.Z."/>
            <person name="Zauner S."/>
            <person name="Barry K."/>
            <person name="Bell C."/>
            <person name="Bharti A.K."/>
            <person name="Crow J.A."/>
            <person name="Grimwood J."/>
            <person name="Kramer R."/>
            <person name="Lindquist E."/>
            <person name="Lucas S."/>
            <person name="Salamov A."/>
            <person name="McFadden G.I."/>
            <person name="Lane C.E."/>
            <person name="Keeling P.J."/>
            <person name="Gray M.W."/>
            <person name="Grigoriev I.V."/>
            <person name="Archibald J.M."/>
        </authorList>
    </citation>
    <scope>NUCLEOTIDE SEQUENCE</scope>
    <source>
        <strain evidence="4 6">CCMP2712</strain>
    </source>
</reference>
<dbReference type="EMBL" id="JH992966">
    <property type="protein sequence ID" value="EKX54715.1"/>
    <property type="molecule type" value="Genomic_DNA"/>
</dbReference>
<name>L1K2N0_GUITC</name>
<feature type="chain" id="PRO_5008772110" description="Pentacotripeptide-repeat region of PRORP domain-containing protein" evidence="3">
    <location>
        <begin position="28"/>
        <end position="618"/>
    </location>
</feature>
<keyword evidence="1" id="KW-0175">Coiled coil</keyword>
<dbReference type="GeneID" id="17311619"/>
<dbReference type="Gene3D" id="1.25.40.10">
    <property type="entry name" value="Tetratricopeptide repeat domain"/>
    <property type="match status" value="1"/>
</dbReference>
<gene>
    <name evidence="4" type="ORF">GUITHDRAFT_131756</name>
</gene>
<dbReference type="InterPro" id="IPR011990">
    <property type="entry name" value="TPR-like_helical_dom_sf"/>
</dbReference>
<accession>L1K2N0</accession>
<dbReference type="EnsemblProtists" id="EKX54715">
    <property type="protein sequence ID" value="EKX54715"/>
    <property type="gene ID" value="GUITHDRAFT_131756"/>
</dbReference>
<sequence>MLTFSRLVGVRGIQLLVLLLSQVCLEGSSDMVASRGADLSTSPLWDKPTQRNVELKEENDSLQKRKGKKTSRKKLLRRLAKLQMKIDEHENRCEKLIEMTDVGRNFTVNEASNDGSDSTEIDPQRWLVMERKRISRLYAYRSKLEDMYDRQFGNDSDLDSVDDSEKEIPWAECGGPINCSYPQETEEDADLVPPQLFLKPGKKHTDPLLRLCGPNDGAFIVPGPGFTLDRLKLSFESTCHGSIDWLSAVRTAGEDSRTSMQSFRQISTLWGYCKRDLAVVTKKYQTDLHFLQDLSHVVEAYNSQEIGSTWMGIDDIQKIWRPLGGSRPPSAKFLRRRTPVALSDHVRAIERLISTGHADKALFAFLEVVKRKIVVVKDDHVMHVIRLFGNARRADCADIALQEASTENLVLEEKVKQDGIKPSCFIYNIIIAAYASDPHVSQVLSLAWMSSLTPNKSTLMLVIEMCGRSCSGQDWVGLLEAYDIPLLARNLSIEVDEEILYGILDCCRVWMAANKTCPFTKVLDTLTMYGQQTEDECIGSRTPSSSLHGRHARGGGDDGYDGDDEDAFMEMVVVVIPSSIDKFRIFLVWLQIVHYRMSVEESQTHPGIHPIQTPLSSD</sequence>
<dbReference type="PaxDb" id="55529-EKX54715"/>
<proteinExistence type="predicted"/>
<organism evidence="4">
    <name type="scientific">Guillardia theta (strain CCMP2712)</name>
    <name type="common">Cryptophyte</name>
    <dbReference type="NCBI Taxonomy" id="905079"/>
    <lineage>
        <taxon>Eukaryota</taxon>
        <taxon>Cryptophyceae</taxon>
        <taxon>Pyrenomonadales</taxon>
        <taxon>Geminigeraceae</taxon>
        <taxon>Guillardia</taxon>
    </lineage>
</organism>
<evidence type="ECO:0000256" key="1">
    <source>
        <dbReference type="SAM" id="Coils"/>
    </source>
</evidence>
<evidence type="ECO:0000256" key="3">
    <source>
        <dbReference type="SAM" id="SignalP"/>
    </source>
</evidence>